<dbReference type="EMBL" id="CM017322">
    <property type="protein sequence ID" value="KAE8009512.1"/>
    <property type="molecule type" value="Genomic_DNA"/>
</dbReference>
<organism evidence="1 2">
    <name type="scientific">Carpinus fangiana</name>
    <dbReference type="NCBI Taxonomy" id="176857"/>
    <lineage>
        <taxon>Eukaryota</taxon>
        <taxon>Viridiplantae</taxon>
        <taxon>Streptophyta</taxon>
        <taxon>Embryophyta</taxon>
        <taxon>Tracheophyta</taxon>
        <taxon>Spermatophyta</taxon>
        <taxon>Magnoliopsida</taxon>
        <taxon>eudicotyledons</taxon>
        <taxon>Gunneridae</taxon>
        <taxon>Pentapetalae</taxon>
        <taxon>rosids</taxon>
        <taxon>fabids</taxon>
        <taxon>Fagales</taxon>
        <taxon>Betulaceae</taxon>
        <taxon>Carpinus</taxon>
    </lineage>
</organism>
<protein>
    <recommendedName>
        <fullName evidence="3">FBD domain-containing protein</fullName>
    </recommendedName>
</protein>
<evidence type="ECO:0008006" key="3">
    <source>
        <dbReference type="Google" id="ProtNLM"/>
    </source>
</evidence>
<dbReference type="AlphaFoldDB" id="A0A5N6QUB1"/>
<keyword evidence="2" id="KW-1185">Reference proteome</keyword>
<dbReference type="Proteomes" id="UP000327013">
    <property type="component" value="Chromosome 2"/>
</dbReference>
<proteinExistence type="predicted"/>
<reference evidence="1 2" key="1">
    <citation type="submission" date="2019-06" db="EMBL/GenBank/DDBJ databases">
        <title>A chromosomal-level reference genome of Carpinus fangiana (Coryloideae, Betulaceae).</title>
        <authorList>
            <person name="Yang X."/>
            <person name="Wang Z."/>
            <person name="Zhang L."/>
            <person name="Hao G."/>
            <person name="Liu J."/>
            <person name="Yang Y."/>
        </authorList>
    </citation>
    <scope>NUCLEOTIDE SEQUENCE [LARGE SCALE GENOMIC DNA]</scope>
    <source>
        <strain evidence="1">Cfa_2016G</strain>
        <tissue evidence="1">Leaf</tissue>
    </source>
</reference>
<dbReference type="OrthoDB" id="1148169at2759"/>
<accession>A0A5N6QUB1</accession>
<evidence type="ECO:0000313" key="2">
    <source>
        <dbReference type="Proteomes" id="UP000327013"/>
    </source>
</evidence>
<sequence>MEDWESQNLMFTQLEKVIVKLCDGVKEIELIKYLLKNVQELQAMEILYTSPMSSDFITDELTKYKKPSTKLCLYSTSSYILYHDCVLHRKLVDQIRGSCSSWEDG</sequence>
<gene>
    <name evidence="1" type="ORF">FH972_005944</name>
</gene>
<name>A0A5N6QUB1_9ROSI</name>
<evidence type="ECO:0000313" key="1">
    <source>
        <dbReference type="EMBL" id="KAE8009512.1"/>
    </source>
</evidence>